<organism evidence="1 2">
    <name type="scientific">Sclerotinia trifoliorum</name>
    <dbReference type="NCBI Taxonomy" id="28548"/>
    <lineage>
        <taxon>Eukaryota</taxon>
        <taxon>Fungi</taxon>
        <taxon>Dikarya</taxon>
        <taxon>Ascomycota</taxon>
        <taxon>Pezizomycotina</taxon>
        <taxon>Leotiomycetes</taxon>
        <taxon>Helotiales</taxon>
        <taxon>Sclerotiniaceae</taxon>
        <taxon>Sclerotinia</taxon>
    </lineage>
</organism>
<keyword evidence="2" id="KW-1185">Reference proteome</keyword>
<evidence type="ECO:0000313" key="2">
    <source>
        <dbReference type="Proteomes" id="UP000624404"/>
    </source>
</evidence>
<evidence type="ECO:0000313" key="1">
    <source>
        <dbReference type="EMBL" id="CAD6453207.1"/>
    </source>
</evidence>
<name>A0A8H2ZVL6_9HELO</name>
<gene>
    <name evidence="1" type="ORF">SCLTRI_LOCUS9896</name>
</gene>
<sequence length="307" mass="36032">MPFCPLNVSELPVTTLGPSPRVVDVNKYIESRPDVYIARKTMAPLDAVVTCLWLIDPRILHQFLNRRLPLFIFQIKRNDSEDANMRWETSIMRQKISNSLHIILLEVTLWEMDEHEKWNPITTKLHYITDGHILRFELHDENSTQMEDEIPMSPTKANPESRLNNLTQVEKVLLYITTSIIENECGIDPPEGDPPKYSFIWDRKWKKPENMIICPRIYSRDSKPLIDHYEEEYLKSRETAMKALSVFDVRLLPLSRRCICEAPAVKFSIDMMEIDNVKMKMKSFVKSEDDFRYKGGVYHCTRLRALA</sequence>
<comment type="caution">
    <text evidence="1">The sequence shown here is derived from an EMBL/GenBank/DDBJ whole genome shotgun (WGS) entry which is preliminary data.</text>
</comment>
<dbReference type="AlphaFoldDB" id="A0A8H2ZVL6"/>
<proteinExistence type="predicted"/>
<dbReference type="OrthoDB" id="3487438at2759"/>
<dbReference type="EMBL" id="CAJHIA010000036">
    <property type="protein sequence ID" value="CAD6453207.1"/>
    <property type="molecule type" value="Genomic_DNA"/>
</dbReference>
<protein>
    <submittedName>
        <fullName evidence="1">Ceb55052-9488-41d7-bf4f-653d39a82bb0</fullName>
    </submittedName>
</protein>
<dbReference type="Proteomes" id="UP000624404">
    <property type="component" value="Unassembled WGS sequence"/>
</dbReference>
<accession>A0A8H2ZVL6</accession>
<reference evidence="1" key="1">
    <citation type="submission" date="2020-10" db="EMBL/GenBank/DDBJ databases">
        <authorList>
            <person name="Kusch S."/>
        </authorList>
    </citation>
    <scope>NUCLEOTIDE SEQUENCE</scope>
    <source>
        <strain evidence="1">SwB9</strain>
    </source>
</reference>